<keyword evidence="2" id="KW-1185">Reference proteome</keyword>
<evidence type="ECO:0000313" key="1">
    <source>
        <dbReference type="EMBL" id="VDK58933.1"/>
    </source>
</evidence>
<evidence type="ECO:0000313" key="3">
    <source>
        <dbReference type="WBParaSite" id="GPUH_0000760601-mRNA-1"/>
    </source>
</evidence>
<protein>
    <submittedName>
        <fullName evidence="1 3">Uncharacterized protein</fullName>
    </submittedName>
</protein>
<dbReference type="Proteomes" id="UP000271098">
    <property type="component" value="Unassembled WGS sequence"/>
</dbReference>
<accession>A0A183DFV6</accession>
<dbReference type="WBParaSite" id="GPUH_0000760601-mRNA-1">
    <property type="protein sequence ID" value="GPUH_0000760601-mRNA-1"/>
    <property type="gene ID" value="GPUH_0000760601"/>
</dbReference>
<name>A0A183DFV6_9BILA</name>
<proteinExistence type="predicted"/>
<reference evidence="3" key="1">
    <citation type="submission" date="2016-06" db="UniProtKB">
        <authorList>
            <consortium name="WormBaseParasite"/>
        </authorList>
    </citation>
    <scope>IDENTIFICATION</scope>
</reference>
<organism evidence="3">
    <name type="scientific">Gongylonema pulchrum</name>
    <dbReference type="NCBI Taxonomy" id="637853"/>
    <lineage>
        <taxon>Eukaryota</taxon>
        <taxon>Metazoa</taxon>
        <taxon>Ecdysozoa</taxon>
        <taxon>Nematoda</taxon>
        <taxon>Chromadorea</taxon>
        <taxon>Rhabditida</taxon>
        <taxon>Spirurina</taxon>
        <taxon>Spiruromorpha</taxon>
        <taxon>Spiruroidea</taxon>
        <taxon>Gongylonematidae</taxon>
        <taxon>Gongylonema</taxon>
    </lineage>
</organism>
<dbReference type="EMBL" id="UYRT01020029">
    <property type="protein sequence ID" value="VDK58933.1"/>
    <property type="molecule type" value="Genomic_DNA"/>
</dbReference>
<dbReference type="AlphaFoldDB" id="A0A183DFV6"/>
<gene>
    <name evidence="1" type="ORF">GPUH_LOCUS7599</name>
</gene>
<sequence length="94" mass="10496">MTIYSQIIFDVMPPSDPCVVLEGTNGSCETFPTVSTEFEAVEENAEKMDGRAMEEPKKGVLRRMRKSAVADVTKQQWQQSLRRSTAELNGDAIL</sequence>
<evidence type="ECO:0000313" key="2">
    <source>
        <dbReference type="Proteomes" id="UP000271098"/>
    </source>
</evidence>
<reference evidence="1 2" key="2">
    <citation type="submission" date="2018-11" db="EMBL/GenBank/DDBJ databases">
        <authorList>
            <consortium name="Pathogen Informatics"/>
        </authorList>
    </citation>
    <scope>NUCLEOTIDE SEQUENCE [LARGE SCALE GENOMIC DNA]</scope>
</reference>